<feature type="transmembrane region" description="Helical" evidence="1">
    <location>
        <begin position="61"/>
        <end position="79"/>
    </location>
</feature>
<dbReference type="AlphaFoldDB" id="A0A4Y1QYD8"/>
<keyword evidence="1" id="KW-0472">Membrane</keyword>
<proteinExistence type="predicted"/>
<sequence>MNASIMDPLPGDFPEVERKIKCFGQCGYVEAEAPSARRTRTAAPILINICFSSSFTPSPRFLMPFFAAAITFAAMESSSVHFSRSTALPELLLFLFAFSKIFGTAPASLLLSLASLSFCRLLLSNQVLTELGPLAVSVALPQQQKQLEFLKREGLVETAPFVIPKRPLSINLNYTRGSRKLIASCLLQWRVKFMRMLTYEG</sequence>
<feature type="transmembrane region" description="Helical" evidence="1">
    <location>
        <begin position="91"/>
        <end position="116"/>
    </location>
</feature>
<accession>A0A4Y1QYD8</accession>
<protein>
    <submittedName>
        <fullName evidence="2">Uncharacterized protein</fullName>
    </submittedName>
</protein>
<dbReference type="EMBL" id="AP019298">
    <property type="protein sequence ID" value="BBG96807.1"/>
    <property type="molecule type" value="Genomic_DNA"/>
</dbReference>
<keyword evidence="1" id="KW-0812">Transmembrane</keyword>
<evidence type="ECO:0000256" key="1">
    <source>
        <dbReference type="SAM" id="Phobius"/>
    </source>
</evidence>
<name>A0A4Y1QYD8_PRUDU</name>
<gene>
    <name evidence="2" type="ORF">Prudu_005731</name>
</gene>
<organism evidence="2">
    <name type="scientific">Prunus dulcis</name>
    <name type="common">Almond</name>
    <name type="synonym">Amygdalus dulcis</name>
    <dbReference type="NCBI Taxonomy" id="3755"/>
    <lineage>
        <taxon>Eukaryota</taxon>
        <taxon>Viridiplantae</taxon>
        <taxon>Streptophyta</taxon>
        <taxon>Embryophyta</taxon>
        <taxon>Tracheophyta</taxon>
        <taxon>Spermatophyta</taxon>
        <taxon>Magnoliopsida</taxon>
        <taxon>eudicotyledons</taxon>
        <taxon>Gunneridae</taxon>
        <taxon>Pentapetalae</taxon>
        <taxon>rosids</taxon>
        <taxon>fabids</taxon>
        <taxon>Rosales</taxon>
        <taxon>Rosaceae</taxon>
        <taxon>Amygdaloideae</taxon>
        <taxon>Amygdaleae</taxon>
        <taxon>Prunus</taxon>
    </lineage>
</organism>
<reference evidence="2" key="1">
    <citation type="journal article" date="2019" name="Science">
        <title>Mutation of a bHLH transcription factor allowed almond domestication.</title>
        <authorList>
            <person name="Sanchez-Perez R."/>
            <person name="Pavan S."/>
            <person name="Mazzeo R."/>
            <person name="Moldovan C."/>
            <person name="Aiese Cigliano R."/>
            <person name="Del Cueto J."/>
            <person name="Ricciardi F."/>
            <person name="Lotti C."/>
            <person name="Ricciardi L."/>
            <person name="Dicenta F."/>
            <person name="Lopez-Marques R.L."/>
            <person name="Lindberg Moller B."/>
        </authorList>
    </citation>
    <scope>NUCLEOTIDE SEQUENCE</scope>
</reference>
<evidence type="ECO:0000313" key="2">
    <source>
        <dbReference type="EMBL" id="BBG96807.1"/>
    </source>
</evidence>
<keyword evidence="1" id="KW-1133">Transmembrane helix</keyword>